<evidence type="ECO:0000313" key="1">
    <source>
        <dbReference type="EMBL" id="EGA72365.1"/>
    </source>
</evidence>
<protein>
    <recommendedName>
        <fullName evidence="3">N-acetyltransferase domain-containing protein</fullName>
    </recommendedName>
</protein>
<accession>E8M0X9</accession>
<sequence>MSKMQVEEVQQRFFAISAANSSKKLPETITLSSGDEQSMTDIEDLRQRGKISWDLALKSQPWKYAVSNVDHMIKCVAYYGNGVDGYYCVGYALGCINADGTAIELNYIEKRSDASLDLCGNFLNVIVEAWSLYGLYLNHTEQAKINKFALIGPLPGVKKYYQEKGFEWFEDYCGTNAMVKFLTK</sequence>
<reference evidence="1 2" key="1">
    <citation type="journal article" date="2012" name="Int. J. Syst. Evol. Microbiol.">
        <title>Vibrio caribbeanicus sp. nov., isolated from the marine sponge Scleritoderma cyanea.</title>
        <authorList>
            <person name="Hoffmann M."/>
            <person name="Monday S.R."/>
            <person name="Allard M.W."/>
            <person name="Strain E.A."/>
            <person name="Whittaker P."/>
            <person name="Naum M."/>
            <person name="McCarthy P.J."/>
            <person name="Lopez J.V."/>
            <person name="Fischer M."/>
            <person name="Brown E.W."/>
        </authorList>
    </citation>
    <scope>NUCLEOTIDE SEQUENCE [LARGE SCALE GENOMIC DNA]</scope>
    <source>
        <strain evidence="2">DSMZ 21326</strain>
    </source>
</reference>
<evidence type="ECO:0008006" key="3">
    <source>
        <dbReference type="Google" id="ProtNLM"/>
    </source>
</evidence>
<dbReference type="OrthoDB" id="5917421at2"/>
<dbReference type="EMBL" id="AEVT01000002">
    <property type="protein sequence ID" value="EGA72365.1"/>
    <property type="molecule type" value="Genomic_DNA"/>
</dbReference>
<dbReference type="Proteomes" id="UP000006228">
    <property type="component" value="Unassembled WGS sequence"/>
</dbReference>
<dbReference type="AlphaFoldDB" id="E8M0X9"/>
<organism evidence="1 2">
    <name type="scientific">Vibrio sinaloensis DSM 21326</name>
    <dbReference type="NCBI Taxonomy" id="945550"/>
    <lineage>
        <taxon>Bacteria</taxon>
        <taxon>Pseudomonadati</taxon>
        <taxon>Pseudomonadota</taxon>
        <taxon>Gammaproteobacteria</taxon>
        <taxon>Vibrionales</taxon>
        <taxon>Vibrionaceae</taxon>
        <taxon>Vibrio</taxon>
        <taxon>Vibrio oreintalis group</taxon>
    </lineage>
</organism>
<name>E8M0X9_PHOS4</name>
<gene>
    <name evidence="1" type="ORF">VISI1226_20525</name>
</gene>
<proteinExistence type="predicted"/>
<comment type="caution">
    <text evidence="1">The sequence shown here is derived from an EMBL/GenBank/DDBJ whole genome shotgun (WGS) entry which is preliminary data.</text>
</comment>
<dbReference type="GeneID" id="95567338"/>
<evidence type="ECO:0000313" key="2">
    <source>
        <dbReference type="Proteomes" id="UP000006228"/>
    </source>
</evidence>
<dbReference type="RefSeq" id="WP_008072494.1">
    <property type="nucleotide sequence ID" value="NZ_AEVT01000002.1"/>
</dbReference>